<dbReference type="EMBL" id="UYWY01025175">
    <property type="protein sequence ID" value="VDM49465.1"/>
    <property type="molecule type" value="Genomic_DNA"/>
</dbReference>
<evidence type="ECO:0000313" key="6">
    <source>
        <dbReference type="WBParaSite" id="TCNE_0001814801-mRNA-1"/>
    </source>
</evidence>
<dbReference type="InterPro" id="IPR039504">
    <property type="entry name" value="PLC-delta3_EF-hand"/>
</dbReference>
<evidence type="ECO:0000313" key="5">
    <source>
        <dbReference type="Proteomes" id="UP000050794"/>
    </source>
</evidence>
<dbReference type="Proteomes" id="UP000050794">
    <property type="component" value="Unassembled WGS sequence"/>
</dbReference>
<evidence type="ECO:0000256" key="1">
    <source>
        <dbReference type="SAM" id="MobiDB-lite"/>
    </source>
</evidence>
<reference evidence="4 5" key="2">
    <citation type="submission" date="2018-11" db="EMBL/GenBank/DDBJ databases">
        <authorList>
            <consortium name="Pathogen Informatics"/>
        </authorList>
    </citation>
    <scope>NUCLEOTIDE SEQUENCE [LARGE SCALE GENOMIC DNA]</scope>
</reference>
<dbReference type="Pfam" id="PF14788">
    <property type="entry name" value="EF-hand_10"/>
    <property type="match status" value="1"/>
</dbReference>
<name>A0A183VBM4_TOXCA</name>
<feature type="domain" description="1-phosphatidylinositol 4,5-bisphosphate phosphodiesterase delta-3 EF hand" evidence="3">
    <location>
        <begin position="28"/>
        <end position="83"/>
    </location>
</feature>
<feature type="chain" id="PRO_5044553720" evidence="2">
    <location>
        <begin position="21"/>
        <end position="148"/>
    </location>
</feature>
<reference evidence="6" key="1">
    <citation type="submission" date="2016-06" db="UniProtKB">
        <authorList>
            <consortium name="WormBaseParasite"/>
        </authorList>
    </citation>
    <scope>IDENTIFICATION</scope>
</reference>
<accession>A0A183VBM4</accession>
<evidence type="ECO:0000256" key="2">
    <source>
        <dbReference type="SAM" id="SignalP"/>
    </source>
</evidence>
<organism evidence="5 6">
    <name type="scientific">Toxocara canis</name>
    <name type="common">Canine roundworm</name>
    <dbReference type="NCBI Taxonomy" id="6265"/>
    <lineage>
        <taxon>Eukaryota</taxon>
        <taxon>Metazoa</taxon>
        <taxon>Ecdysozoa</taxon>
        <taxon>Nematoda</taxon>
        <taxon>Chromadorea</taxon>
        <taxon>Rhabditida</taxon>
        <taxon>Spirurina</taxon>
        <taxon>Ascaridomorpha</taxon>
        <taxon>Ascaridoidea</taxon>
        <taxon>Toxocaridae</taxon>
        <taxon>Toxocara</taxon>
    </lineage>
</organism>
<dbReference type="InterPro" id="IPR011992">
    <property type="entry name" value="EF-hand-dom_pair"/>
</dbReference>
<feature type="region of interest" description="Disordered" evidence="1">
    <location>
        <begin position="125"/>
        <end position="148"/>
    </location>
</feature>
<keyword evidence="5" id="KW-1185">Reference proteome</keyword>
<feature type="signal peptide" evidence="2">
    <location>
        <begin position="1"/>
        <end position="20"/>
    </location>
</feature>
<dbReference type="AlphaFoldDB" id="A0A183VBM4"/>
<dbReference type="Gene3D" id="1.10.238.10">
    <property type="entry name" value="EF-hand"/>
    <property type="match status" value="1"/>
</dbReference>
<gene>
    <name evidence="4" type="ORF">TCNE_LOCUS18144</name>
</gene>
<evidence type="ECO:0000259" key="3">
    <source>
        <dbReference type="Pfam" id="PF14788"/>
    </source>
</evidence>
<dbReference type="SUPFAM" id="SSF47473">
    <property type="entry name" value="EF-hand"/>
    <property type="match status" value="1"/>
</dbReference>
<keyword evidence="2" id="KW-0732">Signal</keyword>
<sequence length="148" mass="16465">MEHVNGLLIMFAATVMTVHGEPLTTTGKLSFNEVWKLLKRLNLQISQDYAMATFMDADTKKTETSVGDRVLDEDEFLAFFERLTHRPDLEHAFSCLAQSTTVLSPSTICANSLRMNSRFPASSAVAMGQHNKPGHGSVFQNKDHPLSH</sequence>
<evidence type="ECO:0000313" key="4">
    <source>
        <dbReference type="EMBL" id="VDM49465.1"/>
    </source>
</evidence>
<dbReference type="WBParaSite" id="TCNE_0001814801-mRNA-1">
    <property type="protein sequence ID" value="TCNE_0001814801-mRNA-1"/>
    <property type="gene ID" value="TCNE_0001814801"/>
</dbReference>
<proteinExistence type="predicted"/>
<protein>
    <submittedName>
        <fullName evidence="6">EF-hand_10 domain-containing protein</fullName>
    </submittedName>
</protein>